<accession>A0ABM3K0H1</accession>
<evidence type="ECO:0000256" key="1">
    <source>
        <dbReference type="SAM" id="SignalP"/>
    </source>
</evidence>
<feature type="signal peptide" evidence="1">
    <location>
        <begin position="1"/>
        <end position="22"/>
    </location>
</feature>
<evidence type="ECO:0000313" key="3">
    <source>
        <dbReference type="Proteomes" id="UP001652620"/>
    </source>
</evidence>
<feature type="chain" id="PRO_5046653422" evidence="1">
    <location>
        <begin position="23"/>
        <end position="456"/>
    </location>
</feature>
<gene>
    <name evidence="4" type="primary">LOC125778977</name>
</gene>
<dbReference type="Proteomes" id="UP001652620">
    <property type="component" value="Chromosome 5"/>
</dbReference>
<keyword evidence="1" id="KW-0732">Signal</keyword>
<feature type="domain" description="MACPF" evidence="2">
    <location>
        <begin position="224"/>
        <end position="372"/>
    </location>
</feature>
<sequence>MSFIKLSFVFLVFLFSFGDTATVPTPPTIPIPGHCSVITSQIIKLSIFDLEDVQIKSALYLNVNEFENQTVGQFLDYLENVQHISLSTHTASVRTLNPPKDVSPFTTIPLTTPLCQAIDVSYDVSNADRLQVYTLFVGVELTPRQALVGRFSRGLVIDTHTGLFKMGILPPVIFDKTYQPIENPPMQSVVFEKHIIETVHTTESTASSQNGFSAEISEFIISVKAEYSKEKSSTLKSSMKTRNAVVSLLNKKTELYVDESKIDVDPTFVEKLYSIVDDKYLSSYERTKLVVKLLNHYGWYITNQFTLGGRLDVVKSLDESSASNERKELEALETKLGAAYSVFSASVGASSKKSSSSVDTTSHFSSDERITSTVDRASDIASFMEHVGIKENWRIIALDNIVPTCKFLLRNHSGLFNKIRQLIISNVHHQSISKLQPHINMLQYVNNIWDEYVQPF</sequence>
<dbReference type="InterPro" id="IPR020864">
    <property type="entry name" value="MACPF"/>
</dbReference>
<protein>
    <submittedName>
        <fullName evidence="4">Uncharacterized protein LOC125778977</fullName>
    </submittedName>
</protein>
<proteinExistence type="predicted"/>
<dbReference type="GeneID" id="125778977"/>
<keyword evidence="3" id="KW-1185">Reference proteome</keyword>
<evidence type="ECO:0000313" key="4">
    <source>
        <dbReference type="RefSeq" id="XP_049314982.1"/>
    </source>
</evidence>
<dbReference type="Pfam" id="PF01823">
    <property type="entry name" value="MACPF"/>
    <property type="match status" value="1"/>
</dbReference>
<reference evidence="4" key="1">
    <citation type="submission" date="2025-08" db="UniProtKB">
        <authorList>
            <consortium name="RefSeq"/>
        </authorList>
    </citation>
    <scope>IDENTIFICATION</scope>
    <source>
        <tissue evidence="4">Adult</tissue>
    </source>
</reference>
<dbReference type="RefSeq" id="XP_049314982.1">
    <property type="nucleotide sequence ID" value="XM_049459025.1"/>
</dbReference>
<organism evidence="3 4">
    <name type="scientific">Bactrocera dorsalis</name>
    <name type="common">Oriental fruit fly</name>
    <name type="synonym">Dacus dorsalis</name>
    <dbReference type="NCBI Taxonomy" id="27457"/>
    <lineage>
        <taxon>Eukaryota</taxon>
        <taxon>Metazoa</taxon>
        <taxon>Ecdysozoa</taxon>
        <taxon>Arthropoda</taxon>
        <taxon>Hexapoda</taxon>
        <taxon>Insecta</taxon>
        <taxon>Pterygota</taxon>
        <taxon>Neoptera</taxon>
        <taxon>Endopterygota</taxon>
        <taxon>Diptera</taxon>
        <taxon>Brachycera</taxon>
        <taxon>Muscomorpha</taxon>
        <taxon>Tephritoidea</taxon>
        <taxon>Tephritidae</taxon>
        <taxon>Bactrocera</taxon>
        <taxon>Bactrocera</taxon>
    </lineage>
</organism>
<name>A0ABM3K0H1_BACDO</name>
<evidence type="ECO:0000259" key="2">
    <source>
        <dbReference type="Pfam" id="PF01823"/>
    </source>
</evidence>